<dbReference type="EMBL" id="JAVREL010000007">
    <property type="protein sequence ID" value="MDT0343797.1"/>
    <property type="molecule type" value="Genomic_DNA"/>
</dbReference>
<evidence type="ECO:0000259" key="1">
    <source>
        <dbReference type="Pfam" id="PF00248"/>
    </source>
</evidence>
<accession>A0ABU2MQW8</accession>
<comment type="caution">
    <text evidence="2">The sequence shown here is derived from an EMBL/GenBank/DDBJ whole genome shotgun (WGS) entry which is preliminary data.</text>
</comment>
<evidence type="ECO:0000313" key="2">
    <source>
        <dbReference type="EMBL" id="MDT0343797.1"/>
    </source>
</evidence>
<organism evidence="2 3">
    <name type="scientific">Streptomyces litchfieldiae</name>
    <dbReference type="NCBI Taxonomy" id="3075543"/>
    <lineage>
        <taxon>Bacteria</taxon>
        <taxon>Bacillati</taxon>
        <taxon>Actinomycetota</taxon>
        <taxon>Actinomycetes</taxon>
        <taxon>Kitasatosporales</taxon>
        <taxon>Streptomycetaceae</taxon>
        <taxon>Streptomyces</taxon>
    </lineage>
</organism>
<dbReference type="Pfam" id="PF00248">
    <property type="entry name" value="Aldo_ket_red"/>
    <property type="match status" value="1"/>
</dbReference>
<name>A0ABU2MQW8_9ACTN</name>
<keyword evidence="3" id="KW-1185">Reference proteome</keyword>
<dbReference type="InterPro" id="IPR023210">
    <property type="entry name" value="NADP_OxRdtase_dom"/>
</dbReference>
<sequence length="320" mass="33410">MNAPDTAELGGSGLRVGRLGFGTGPLGGLFSAVDDEQAADALAAAWDAGIRYFDTAPHYGAGLAEERLGAFLAGRPRAEAVVSTKVGRLLRPGPAVDGTDGFHGAPARVRVWDYSEAGVRRSLADSLERSGLDAFDLVLIHDPDDHWESAVREAYPALARLRAEGAIRAIGVGMNQCAMLGRFVAETDIDCVLVAGRYSLLDREAGRELLPRCAERGVGVLVGGVFNSGVLADPRPGAAFDYAPASPEVLRRARELAELCAAHGVPLAAAALQFPLRHPAVTGVIVGARSAAEVEANAAAASLEVPEALWAELDTWEATA</sequence>
<dbReference type="RefSeq" id="WP_311704927.1">
    <property type="nucleotide sequence ID" value="NZ_JAVREL010000007.1"/>
</dbReference>
<protein>
    <submittedName>
        <fullName evidence="2">Aldo/keto reductase</fullName>
    </submittedName>
</protein>
<dbReference type="InterPro" id="IPR020471">
    <property type="entry name" value="AKR"/>
</dbReference>
<dbReference type="PANTHER" id="PTHR42686:SF1">
    <property type="entry name" value="GH17980P-RELATED"/>
    <property type="match status" value="1"/>
</dbReference>
<dbReference type="InterPro" id="IPR036812">
    <property type="entry name" value="NAD(P)_OxRdtase_dom_sf"/>
</dbReference>
<feature type="domain" description="NADP-dependent oxidoreductase" evidence="1">
    <location>
        <begin position="18"/>
        <end position="315"/>
    </location>
</feature>
<dbReference type="Gene3D" id="3.20.20.100">
    <property type="entry name" value="NADP-dependent oxidoreductase domain"/>
    <property type="match status" value="1"/>
</dbReference>
<gene>
    <name evidence="2" type="ORF">RM590_14410</name>
</gene>
<dbReference type="PANTHER" id="PTHR42686">
    <property type="entry name" value="GH17980P-RELATED"/>
    <property type="match status" value="1"/>
</dbReference>
<dbReference type="CDD" id="cd19152">
    <property type="entry name" value="AKR_AKR15A"/>
    <property type="match status" value="1"/>
</dbReference>
<dbReference type="SUPFAM" id="SSF51430">
    <property type="entry name" value="NAD(P)-linked oxidoreductase"/>
    <property type="match status" value="1"/>
</dbReference>
<dbReference type="Proteomes" id="UP001183246">
    <property type="component" value="Unassembled WGS sequence"/>
</dbReference>
<evidence type="ECO:0000313" key="3">
    <source>
        <dbReference type="Proteomes" id="UP001183246"/>
    </source>
</evidence>
<reference evidence="3" key="1">
    <citation type="submission" date="2023-07" db="EMBL/GenBank/DDBJ databases">
        <title>30 novel species of actinomycetes from the DSMZ collection.</title>
        <authorList>
            <person name="Nouioui I."/>
        </authorList>
    </citation>
    <scope>NUCLEOTIDE SEQUENCE [LARGE SCALE GENOMIC DNA]</scope>
    <source>
        <strain evidence="3">DSM 44938</strain>
    </source>
</reference>
<proteinExistence type="predicted"/>